<evidence type="ECO:0000256" key="1">
    <source>
        <dbReference type="SAM" id="MobiDB-lite"/>
    </source>
</evidence>
<organism evidence="2 3">
    <name type="scientific">Datura stramonium</name>
    <name type="common">Jimsonweed</name>
    <name type="synonym">Common thornapple</name>
    <dbReference type="NCBI Taxonomy" id="4076"/>
    <lineage>
        <taxon>Eukaryota</taxon>
        <taxon>Viridiplantae</taxon>
        <taxon>Streptophyta</taxon>
        <taxon>Embryophyta</taxon>
        <taxon>Tracheophyta</taxon>
        <taxon>Spermatophyta</taxon>
        <taxon>Magnoliopsida</taxon>
        <taxon>eudicotyledons</taxon>
        <taxon>Gunneridae</taxon>
        <taxon>Pentapetalae</taxon>
        <taxon>asterids</taxon>
        <taxon>lamiids</taxon>
        <taxon>Solanales</taxon>
        <taxon>Solanaceae</taxon>
        <taxon>Solanoideae</taxon>
        <taxon>Datureae</taxon>
        <taxon>Datura</taxon>
    </lineage>
</organism>
<dbReference type="EMBL" id="JACEIK010000037">
    <property type="protein sequence ID" value="MCD7447456.1"/>
    <property type="molecule type" value="Genomic_DNA"/>
</dbReference>
<feature type="region of interest" description="Disordered" evidence="1">
    <location>
        <begin position="22"/>
        <end position="46"/>
    </location>
</feature>
<reference evidence="2 3" key="1">
    <citation type="journal article" date="2021" name="BMC Genomics">
        <title>Datura genome reveals duplications of psychoactive alkaloid biosynthetic genes and high mutation rate following tissue culture.</title>
        <authorList>
            <person name="Rajewski A."/>
            <person name="Carter-House D."/>
            <person name="Stajich J."/>
            <person name="Litt A."/>
        </authorList>
    </citation>
    <scope>NUCLEOTIDE SEQUENCE [LARGE SCALE GENOMIC DNA]</scope>
    <source>
        <strain evidence="2">AR-01</strain>
    </source>
</reference>
<accession>A0ABS8RKW8</accession>
<evidence type="ECO:0000313" key="2">
    <source>
        <dbReference type="EMBL" id="MCD7447456.1"/>
    </source>
</evidence>
<feature type="non-terminal residue" evidence="2">
    <location>
        <position position="1"/>
    </location>
</feature>
<gene>
    <name evidence="2" type="ORF">HAX54_029722</name>
</gene>
<keyword evidence="3" id="KW-1185">Reference proteome</keyword>
<evidence type="ECO:0000313" key="3">
    <source>
        <dbReference type="Proteomes" id="UP000823775"/>
    </source>
</evidence>
<dbReference type="Proteomes" id="UP000823775">
    <property type="component" value="Unassembled WGS sequence"/>
</dbReference>
<comment type="caution">
    <text evidence="2">The sequence shown here is derived from an EMBL/GenBank/DDBJ whole genome shotgun (WGS) entry which is preliminary data.</text>
</comment>
<name>A0ABS8RKW8_DATST</name>
<proteinExistence type="predicted"/>
<sequence length="146" mass="16269">CIPWLVPSKTAYKSTCKVDYKEAPTTTRRRAGPPPGGERKLTPGPEPVALVRNQKYRVSPLKGWIMKLPFQRLVEGNSQISKMIRGSVAMAVMLLQEAARLTLLGSLKIPNLSRNPRQKGSLLCPMIFNLLGGFVEKGLRNFLLRL</sequence>
<protein>
    <submittedName>
        <fullName evidence="2">Uncharacterized protein</fullName>
    </submittedName>
</protein>